<feature type="region of interest" description="Disordered" evidence="1">
    <location>
        <begin position="1"/>
        <end position="47"/>
    </location>
</feature>
<comment type="caution">
    <text evidence="2">The sequence shown here is derived from an EMBL/GenBank/DDBJ whole genome shotgun (WGS) entry which is preliminary data.</text>
</comment>
<sequence>MADNHNNHQADNHNNHQADTRPSAERHPTSEPFTDPNPNKEGVRQHAAKAVALPLAAAGGVVAEVSRKVKELVTGHSTKIDTSHKDDHD</sequence>
<protein>
    <submittedName>
        <fullName evidence="2">Uncharacterized protein</fullName>
    </submittedName>
</protein>
<proteinExistence type="predicted"/>
<organism evidence="2 3">
    <name type="scientific">Linnemannia gamsii</name>
    <dbReference type="NCBI Taxonomy" id="64522"/>
    <lineage>
        <taxon>Eukaryota</taxon>
        <taxon>Fungi</taxon>
        <taxon>Fungi incertae sedis</taxon>
        <taxon>Mucoromycota</taxon>
        <taxon>Mortierellomycotina</taxon>
        <taxon>Mortierellomycetes</taxon>
        <taxon>Mortierellales</taxon>
        <taxon>Mortierellaceae</taxon>
        <taxon>Linnemannia</taxon>
    </lineage>
</organism>
<reference evidence="2" key="1">
    <citation type="journal article" date="2020" name="Fungal Divers.">
        <title>Resolving the Mortierellaceae phylogeny through synthesis of multi-gene phylogenetics and phylogenomics.</title>
        <authorList>
            <person name="Vandepol N."/>
            <person name="Liber J."/>
            <person name="Desiro A."/>
            <person name="Na H."/>
            <person name="Kennedy M."/>
            <person name="Barry K."/>
            <person name="Grigoriev I.V."/>
            <person name="Miller A.N."/>
            <person name="O'Donnell K."/>
            <person name="Stajich J.E."/>
            <person name="Bonito G."/>
        </authorList>
    </citation>
    <scope>NUCLEOTIDE SEQUENCE</scope>
    <source>
        <strain evidence="2">NVP60</strain>
    </source>
</reference>
<evidence type="ECO:0000313" key="3">
    <source>
        <dbReference type="Proteomes" id="UP000823405"/>
    </source>
</evidence>
<dbReference type="AlphaFoldDB" id="A0A9P6UIR3"/>
<accession>A0A9P6UIR3</accession>
<dbReference type="Proteomes" id="UP000823405">
    <property type="component" value="Unassembled WGS sequence"/>
</dbReference>
<evidence type="ECO:0000313" key="2">
    <source>
        <dbReference type="EMBL" id="KAG0303701.1"/>
    </source>
</evidence>
<dbReference type="EMBL" id="JAAAIN010001376">
    <property type="protein sequence ID" value="KAG0303701.1"/>
    <property type="molecule type" value="Genomic_DNA"/>
</dbReference>
<gene>
    <name evidence="2" type="ORF">BGZ97_001784</name>
</gene>
<feature type="compositionally biased region" description="Basic and acidic residues" evidence="1">
    <location>
        <begin position="1"/>
        <end position="29"/>
    </location>
</feature>
<name>A0A9P6UIR3_9FUNG</name>
<evidence type="ECO:0000256" key="1">
    <source>
        <dbReference type="SAM" id="MobiDB-lite"/>
    </source>
</evidence>
<keyword evidence="3" id="KW-1185">Reference proteome</keyword>